<accession>A0AA37I1G4</accession>
<reference evidence="1" key="1">
    <citation type="submission" date="2021-08" db="EMBL/GenBank/DDBJ databases">
        <title>Prevotella lacticifex sp. nov., isolated from rumen of cow.</title>
        <authorList>
            <person name="Shinkai T."/>
            <person name="Ikeyama N."/>
            <person name="Kumagai M."/>
            <person name="Ohmori H."/>
            <person name="Sakamoto M."/>
            <person name="Ohkuma M."/>
            <person name="Mitsumori M."/>
        </authorList>
    </citation>
    <scope>NUCLEOTIDE SEQUENCE</scope>
    <source>
        <strain evidence="1">JCM 8259</strain>
    </source>
</reference>
<dbReference type="AlphaFoldDB" id="A0AA37I1G4"/>
<evidence type="ECO:0000313" key="2">
    <source>
        <dbReference type="Proteomes" id="UP000887097"/>
    </source>
</evidence>
<dbReference type="Proteomes" id="UP000887097">
    <property type="component" value="Unassembled WGS sequence"/>
</dbReference>
<dbReference type="EMBL" id="BPTT01000001">
    <property type="protein sequence ID" value="GJG33073.1"/>
    <property type="molecule type" value="Genomic_DNA"/>
</dbReference>
<name>A0AA37I1G4_XYLRU</name>
<organism evidence="1 2">
    <name type="scientific">Xylanibacter ruminicola</name>
    <name type="common">Prevotella ruminicola</name>
    <dbReference type="NCBI Taxonomy" id="839"/>
    <lineage>
        <taxon>Bacteria</taxon>
        <taxon>Pseudomonadati</taxon>
        <taxon>Bacteroidota</taxon>
        <taxon>Bacteroidia</taxon>
        <taxon>Bacteroidales</taxon>
        <taxon>Prevotellaceae</taxon>
        <taxon>Xylanibacter</taxon>
    </lineage>
</organism>
<comment type="caution">
    <text evidence="1">The sequence shown here is derived from an EMBL/GenBank/DDBJ whole genome shotgun (WGS) entry which is preliminary data.</text>
</comment>
<gene>
    <name evidence="1" type="ORF">PRMUPPPA20_11820</name>
</gene>
<evidence type="ECO:0000313" key="1">
    <source>
        <dbReference type="EMBL" id="GJG33073.1"/>
    </source>
</evidence>
<protein>
    <submittedName>
        <fullName evidence="1">Uncharacterized protein</fullName>
    </submittedName>
</protein>
<proteinExistence type="predicted"/>
<sequence length="60" mass="6786">MNIIIKMNFIIIHLTINVAKVIRIWKTTKKNASKKLLAAEFDGLGQFLPFTFEGHLEGAT</sequence>